<proteinExistence type="inferred from homology"/>
<feature type="region of interest" description="Disordered" evidence="2">
    <location>
        <begin position="351"/>
        <end position="549"/>
    </location>
</feature>
<sequence>MGINDVNSASWNAGAVGSSGDGTGNVAYYPYYPQWRSHDPRSSSTQSLLPSLNDREQRRTLLIVYIHGFMGNDSSFRSFPAHVHNFLRGALADTHVIHSKIYPRYKTYKAIDVARDNFSKWLEPHESPTTDVVLVGHSMGGVLAADVALLASGDAVDGFPLRHRILGTVSLDAPLLGLHPGIVVSGIASLFRPAPAPPGVDGGIESTPVGSRASGRLSPDPSIYSEVSPPSGVPSPTASQFSSPPPSQSSANDPYFNPPFFNDVSFVDRGWFRNIANFAKKHREENLIDAATSHIMSHLEFGGCLADYPGLRSRYNRLRILEDVDELVEQEGRERPTRVRFVNYYTASTGLPKKPKEAPVAVPVPEQSLLKPNHSRDGSNTTPVDVNSGLSTPRISIEDYSDSEKPALLQELDPVPEPEEPETPSQAIELPKTSEEDISVPATTSTDNVTAPTHQFPPIPDLPTTPEVIDLDMYTDKEARKQAEKEAKRARKVYDQAVKNRDKAIRERQKLIEKRRRQAVKDAEKLEKDSKKEAQRKGKTEQKQARQEVDELHREIDALRLEDEHQREKGQIGPQDIQNTQAAAKKKKERKFCMLPSKSGGVRDPTWVRVYMEGVDEVGAHCGLFFPGQHYERLVGEVGSMIQSWAQDDASRRAISEFL</sequence>
<dbReference type="PANTHER" id="PTHR47842">
    <property type="entry name" value="EXPRESSED PROTEIN"/>
    <property type="match status" value="1"/>
</dbReference>
<dbReference type="AlphaFoldDB" id="A0AA40AR31"/>
<evidence type="ECO:0000256" key="2">
    <source>
        <dbReference type="SAM" id="MobiDB-lite"/>
    </source>
</evidence>
<dbReference type="Gene3D" id="3.40.50.1820">
    <property type="entry name" value="alpha/beta hydrolase"/>
    <property type="match status" value="1"/>
</dbReference>
<gene>
    <name evidence="4" type="ORF">B0H67DRAFT_485787</name>
</gene>
<feature type="compositionally biased region" description="Basic and acidic residues" evidence="2">
    <location>
        <begin position="519"/>
        <end position="549"/>
    </location>
</feature>
<feature type="domain" description="DUF676" evidence="3">
    <location>
        <begin position="60"/>
        <end position="177"/>
    </location>
</feature>
<dbReference type="InterPro" id="IPR029058">
    <property type="entry name" value="AB_hydrolase_fold"/>
</dbReference>
<dbReference type="Proteomes" id="UP001172102">
    <property type="component" value="Unassembled WGS sequence"/>
</dbReference>
<organism evidence="4 5">
    <name type="scientific">Lasiosphaeris hirsuta</name>
    <dbReference type="NCBI Taxonomy" id="260670"/>
    <lineage>
        <taxon>Eukaryota</taxon>
        <taxon>Fungi</taxon>
        <taxon>Dikarya</taxon>
        <taxon>Ascomycota</taxon>
        <taxon>Pezizomycotina</taxon>
        <taxon>Sordariomycetes</taxon>
        <taxon>Sordariomycetidae</taxon>
        <taxon>Sordariales</taxon>
        <taxon>Lasiosphaeriaceae</taxon>
        <taxon>Lasiosphaeris</taxon>
    </lineage>
</organism>
<accession>A0AA40AR31</accession>
<evidence type="ECO:0000256" key="1">
    <source>
        <dbReference type="ARBA" id="ARBA00007920"/>
    </source>
</evidence>
<feature type="compositionally biased region" description="Polar residues" evidence="2">
    <location>
        <begin position="378"/>
        <end position="394"/>
    </location>
</feature>
<feature type="region of interest" description="Disordered" evidence="2">
    <location>
        <begin position="564"/>
        <end position="589"/>
    </location>
</feature>
<dbReference type="Pfam" id="PF05057">
    <property type="entry name" value="DUF676"/>
    <property type="match status" value="1"/>
</dbReference>
<dbReference type="InterPro" id="IPR007751">
    <property type="entry name" value="DUF676_lipase-like"/>
</dbReference>
<name>A0AA40AR31_9PEZI</name>
<dbReference type="EMBL" id="JAUKUA010000003">
    <property type="protein sequence ID" value="KAK0720448.1"/>
    <property type="molecule type" value="Genomic_DNA"/>
</dbReference>
<evidence type="ECO:0000313" key="5">
    <source>
        <dbReference type="Proteomes" id="UP001172102"/>
    </source>
</evidence>
<keyword evidence="5" id="KW-1185">Reference proteome</keyword>
<comment type="similarity">
    <text evidence="1">Belongs to the putative lipase ROG1 family.</text>
</comment>
<dbReference type="CDD" id="cd06503">
    <property type="entry name" value="ATP-synt_Fo_b"/>
    <property type="match status" value="1"/>
</dbReference>
<feature type="compositionally biased region" description="Basic and acidic residues" evidence="2">
    <location>
        <begin position="474"/>
        <end position="512"/>
    </location>
</feature>
<feature type="region of interest" description="Disordered" evidence="2">
    <location>
        <begin position="198"/>
        <end position="254"/>
    </location>
</feature>
<dbReference type="SUPFAM" id="SSF53474">
    <property type="entry name" value="alpha/beta-Hydrolases"/>
    <property type="match status" value="1"/>
</dbReference>
<reference evidence="4" key="1">
    <citation type="submission" date="2023-06" db="EMBL/GenBank/DDBJ databases">
        <title>Genome-scale phylogeny and comparative genomics of the fungal order Sordariales.</title>
        <authorList>
            <consortium name="Lawrence Berkeley National Laboratory"/>
            <person name="Hensen N."/>
            <person name="Bonometti L."/>
            <person name="Westerberg I."/>
            <person name="Brannstrom I.O."/>
            <person name="Guillou S."/>
            <person name="Cros-Aarteil S."/>
            <person name="Calhoun S."/>
            <person name="Haridas S."/>
            <person name="Kuo A."/>
            <person name="Mondo S."/>
            <person name="Pangilinan J."/>
            <person name="Riley R."/>
            <person name="Labutti K."/>
            <person name="Andreopoulos B."/>
            <person name="Lipzen A."/>
            <person name="Chen C."/>
            <person name="Yanf M."/>
            <person name="Daum C."/>
            <person name="Ng V."/>
            <person name="Clum A."/>
            <person name="Steindorff A."/>
            <person name="Ohm R."/>
            <person name="Martin F."/>
            <person name="Silar P."/>
            <person name="Natvig D."/>
            <person name="Lalanne C."/>
            <person name="Gautier V."/>
            <person name="Ament-Velasquez S.L."/>
            <person name="Kruys A."/>
            <person name="Hutchinson M.I."/>
            <person name="Powell A.J."/>
            <person name="Barry K."/>
            <person name="Miller A.N."/>
            <person name="Grigoriev I.V."/>
            <person name="Debuchy R."/>
            <person name="Gladieux P."/>
            <person name="Thoren M.H."/>
            <person name="Johannesson H."/>
        </authorList>
    </citation>
    <scope>NUCLEOTIDE SEQUENCE</scope>
    <source>
        <strain evidence="4">SMH4607-1</strain>
    </source>
</reference>
<evidence type="ECO:0000259" key="3">
    <source>
        <dbReference type="Pfam" id="PF05057"/>
    </source>
</evidence>
<evidence type="ECO:0000313" key="4">
    <source>
        <dbReference type="EMBL" id="KAK0720448.1"/>
    </source>
</evidence>
<comment type="caution">
    <text evidence="4">The sequence shown here is derived from an EMBL/GenBank/DDBJ whole genome shotgun (WGS) entry which is preliminary data.</text>
</comment>
<feature type="compositionally biased region" description="Low complexity" evidence="2">
    <location>
        <begin position="225"/>
        <end position="242"/>
    </location>
</feature>
<dbReference type="PANTHER" id="PTHR47842:SF3">
    <property type="entry name" value="DUF676 DOMAIN-CONTAINING PROTEIN"/>
    <property type="match status" value="1"/>
</dbReference>
<feature type="compositionally biased region" description="Polar residues" evidence="2">
    <location>
        <begin position="441"/>
        <end position="453"/>
    </location>
</feature>
<protein>
    <recommendedName>
        <fullName evidence="3">DUF676 domain-containing protein</fullName>
    </recommendedName>
</protein>